<name>A0A6S7BZQ4_9BURK</name>
<dbReference type="AlphaFoldDB" id="A0A6S7BZQ4"/>
<dbReference type="GO" id="GO:0016757">
    <property type="term" value="F:glycosyltransferase activity"/>
    <property type="evidence" value="ECO:0007669"/>
    <property type="project" value="UniProtKB-ARBA"/>
</dbReference>
<dbReference type="Gene3D" id="3.40.50.2000">
    <property type="entry name" value="Glycogen Phosphorylase B"/>
    <property type="match status" value="1"/>
</dbReference>
<reference evidence="2 3" key="1">
    <citation type="submission" date="2020-04" db="EMBL/GenBank/DDBJ databases">
        <authorList>
            <person name="De Canck E."/>
        </authorList>
    </citation>
    <scope>NUCLEOTIDE SEQUENCE [LARGE SCALE GENOMIC DNA]</scope>
    <source>
        <strain evidence="2 3">LMG 28614</strain>
    </source>
</reference>
<sequence>MRIAQIAPLHEAVPPKLYGGTERVVSYLTEALVDLGHDVTLFASGDSQTGARLEPVWPHSLRLDPGIGDPFALHLVLLEKVRRVAHTFDVLHFHLSYLPFPTFSPLGVPFVTTLHGRLDLPELNRCSTCSRRRPSFRYPIRSGCRCRTRTGSIRSITACRKIC</sequence>
<proteinExistence type="predicted"/>
<keyword evidence="3" id="KW-1185">Reference proteome</keyword>
<dbReference type="EMBL" id="CADIKK010000097">
    <property type="protein sequence ID" value="CAB3810137.1"/>
    <property type="molecule type" value="Genomic_DNA"/>
</dbReference>
<accession>A0A6S7BZQ4</accession>
<dbReference type="SUPFAM" id="SSF53756">
    <property type="entry name" value="UDP-Glycosyltransferase/glycogen phosphorylase"/>
    <property type="match status" value="1"/>
</dbReference>
<evidence type="ECO:0000259" key="1">
    <source>
        <dbReference type="Pfam" id="PF13439"/>
    </source>
</evidence>
<dbReference type="Pfam" id="PF13439">
    <property type="entry name" value="Glyco_transf_4"/>
    <property type="match status" value="1"/>
</dbReference>
<protein>
    <recommendedName>
        <fullName evidence="1">Glycosyltransferase subfamily 4-like N-terminal domain-containing protein</fullName>
    </recommendedName>
</protein>
<dbReference type="Proteomes" id="UP000494365">
    <property type="component" value="Unassembled WGS sequence"/>
</dbReference>
<evidence type="ECO:0000313" key="2">
    <source>
        <dbReference type="EMBL" id="CAB3810137.1"/>
    </source>
</evidence>
<dbReference type="InterPro" id="IPR028098">
    <property type="entry name" value="Glyco_trans_4-like_N"/>
</dbReference>
<gene>
    <name evidence="2" type="ORF">LMG28614_07211</name>
</gene>
<evidence type="ECO:0000313" key="3">
    <source>
        <dbReference type="Proteomes" id="UP000494365"/>
    </source>
</evidence>
<feature type="domain" description="Glycosyltransferase subfamily 4-like N-terminal" evidence="1">
    <location>
        <begin position="18"/>
        <end position="127"/>
    </location>
</feature>
<organism evidence="2 3">
    <name type="scientific">Paraburkholderia ultramafica</name>
    <dbReference type="NCBI Taxonomy" id="1544867"/>
    <lineage>
        <taxon>Bacteria</taxon>
        <taxon>Pseudomonadati</taxon>
        <taxon>Pseudomonadota</taxon>
        <taxon>Betaproteobacteria</taxon>
        <taxon>Burkholderiales</taxon>
        <taxon>Burkholderiaceae</taxon>
        <taxon>Paraburkholderia</taxon>
    </lineage>
</organism>